<protein>
    <recommendedName>
        <fullName evidence="4">Phage protein</fullName>
    </recommendedName>
</protein>
<dbReference type="RefSeq" id="WP_204469045.1">
    <property type="nucleotide sequence ID" value="NZ_JACLYU010000010.1"/>
</dbReference>
<organism evidence="2 3">
    <name type="scientific">Bifidobacterium pullorum subsp. saeculare</name>
    <dbReference type="NCBI Taxonomy" id="78257"/>
    <lineage>
        <taxon>Bacteria</taxon>
        <taxon>Bacillati</taxon>
        <taxon>Actinomycetota</taxon>
        <taxon>Actinomycetes</taxon>
        <taxon>Bifidobacteriales</taxon>
        <taxon>Bifidobacteriaceae</taxon>
        <taxon>Bifidobacterium</taxon>
    </lineage>
</organism>
<name>A0A939B9V1_9BIFI</name>
<evidence type="ECO:0000256" key="1">
    <source>
        <dbReference type="SAM" id="MobiDB-lite"/>
    </source>
</evidence>
<feature type="region of interest" description="Disordered" evidence="1">
    <location>
        <begin position="1"/>
        <end position="24"/>
    </location>
</feature>
<gene>
    <name evidence="2" type="ORF">H7U32_06285</name>
</gene>
<sequence>MRGETVTVIRHTTTGTDEYGNPVHGETVEDVDNVLVQPPSMGEASDADRPDGIRVDATLLFPRTYEGGSLRGCGILIRDEPTPYRVIGDPMPVDGGMTPTDWNMNVPVARGEG</sequence>
<keyword evidence="3" id="KW-1185">Reference proteome</keyword>
<evidence type="ECO:0000313" key="3">
    <source>
        <dbReference type="Proteomes" id="UP000718821"/>
    </source>
</evidence>
<accession>A0A939B9V1</accession>
<reference evidence="2" key="1">
    <citation type="submission" date="2020-08" db="EMBL/GenBank/DDBJ databases">
        <authorList>
            <person name="Cejkova D."/>
            <person name="Kubasova T."/>
            <person name="Jahodarova E."/>
            <person name="Rychlik I."/>
        </authorList>
    </citation>
    <scope>NUCLEOTIDE SEQUENCE</scope>
    <source>
        <strain evidence="2">An836</strain>
    </source>
</reference>
<dbReference type="AlphaFoldDB" id="A0A939B9V1"/>
<dbReference type="EMBL" id="JACLYU010000010">
    <property type="protein sequence ID" value="MBM6699919.1"/>
    <property type="molecule type" value="Genomic_DNA"/>
</dbReference>
<comment type="caution">
    <text evidence="2">The sequence shown here is derived from an EMBL/GenBank/DDBJ whole genome shotgun (WGS) entry which is preliminary data.</text>
</comment>
<evidence type="ECO:0008006" key="4">
    <source>
        <dbReference type="Google" id="ProtNLM"/>
    </source>
</evidence>
<feature type="compositionally biased region" description="Low complexity" evidence="1">
    <location>
        <begin position="1"/>
        <end position="16"/>
    </location>
</feature>
<reference evidence="2" key="2">
    <citation type="journal article" date="2021" name="Sci. Rep.">
        <title>The distribution of antibiotic resistance genes in chicken gut microbiota commensals.</title>
        <authorList>
            <person name="Juricova H."/>
            <person name="Matiasovicova J."/>
            <person name="Kubasova T."/>
            <person name="Cejkova D."/>
            <person name="Rychlik I."/>
        </authorList>
    </citation>
    <scope>NUCLEOTIDE SEQUENCE</scope>
    <source>
        <strain evidence="2">An836</strain>
    </source>
</reference>
<proteinExistence type="predicted"/>
<dbReference type="Proteomes" id="UP000718821">
    <property type="component" value="Unassembled WGS sequence"/>
</dbReference>
<evidence type="ECO:0000313" key="2">
    <source>
        <dbReference type="EMBL" id="MBM6699919.1"/>
    </source>
</evidence>